<evidence type="ECO:0000259" key="7">
    <source>
        <dbReference type="Pfam" id="PF20684"/>
    </source>
</evidence>
<gene>
    <name evidence="8" type="ORF">ATNIH1004_005391</name>
    <name evidence="9" type="ORF">EYZ11_012694</name>
</gene>
<dbReference type="EMBL" id="QUQM01000004">
    <property type="protein sequence ID" value="KAA8646716.1"/>
    <property type="molecule type" value="Genomic_DNA"/>
</dbReference>
<evidence type="ECO:0000256" key="4">
    <source>
        <dbReference type="ARBA" id="ARBA00023136"/>
    </source>
</evidence>
<dbReference type="OrthoDB" id="3897607at2759"/>
<feature type="transmembrane region" description="Helical" evidence="6">
    <location>
        <begin position="43"/>
        <end position="65"/>
    </location>
</feature>
<dbReference type="EMBL" id="SOSA01001015">
    <property type="protein sequence ID" value="THC87863.1"/>
    <property type="molecule type" value="Genomic_DNA"/>
</dbReference>
<keyword evidence="4 6" id="KW-0472">Membrane</keyword>
<feature type="transmembrane region" description="Helical" evidence="6">
    <location>
        <begin position="86"/>
        <end position="115"/>
    </location>
</feature>
<dbReference type="AlphaFoldDB" id="A0A4S3IZK7"/>
<feature type="domain" description="Rhodopsin" evidence="7">
    <location>
        <begin position="26"/>
        <end position="176"/>
    </location>
</feature>
<dbReference type="RefSeq" id="XP_033426077.1">
    <property type="nucleotide sequence ID" value="XM_033570045.1"/>
</dbReference>
<evidence type="ECO:0000256" key="2">
    <source>
        <dbReference type="ARBA" id="ARBA00022692"/>
    </source>
</evidence>
<feature type="transmembrane region" description="Helical" evidence="6">
    <location>
        <begin position="121"/>
        <end position="144"/>
    </location>
</feature>
<keyword evidence="3 6" id="KW-1133">Transmembrane helix</keyword>
<dbReference type="InterPro" id="IPR052337">
    <property type="entry name" value="SAT4-like"/>
</dbReference>
<evidence type="ECO:0000313" key="10">
    <source>
        <dbReference type="Proteomes" id="UP000308092"/>
    </source>
</evidence>
<feature type="transmembrane region" description="Helical" evidence="6">
    <location>
        <begin position="164"/>
        <end position="182"/>
    </location>
</feature>
<evidence type="ECO:0000256" key="3">
    <source>
        <dbReference type="ARBA" id="ARBA00022989"/>
    </source>
</evidence>
<comment type="caution">
    <text evidence="9">The sequence shown here is derived from an EMBL/GenBank/DDBJ whole genome shotgun (WGS) entry which is preliminary data.</text>
</comment>
<organism evidence="9 10">
    <name type="scientific">Aspergillus tanneri</name>
    <dbReference type="NCBI Taxonomy" id="1220188"/>
    <lineage>
        <taxon>Eukaryota</taxon>
        <taxon>Fungi</taxon>
        <taxon>Dikarya</taxon>
        <taxon>Ascomycota</taxon>
        <taxon>Pezizomycotina</taxon>
        <taxon>Eurotiomycetes</taxon>
        <taxon>Eurotiomycetidae</taxon>
        <taxon>Eurotiales</taxon>
        <taxon>Aspergillaceae</taxon>
        <taxon>Aspergillus</taxon>
        <taxon>Aspergillus subgen. Circumdati</taxon>
    </lineage>
</organism>
<dbReference type="Proteomes" id="UP000308092">
    <property type="component" value="Unassembled WGS sequence"/>
</dbReference>
<accession>A0A4S3IZK7</accession>
<proteinExistence type="inferred from homology"/>
<dbReference type="GeneID" id="54328093"/>
<protein>
    <recommendedName>
        <fullName evidence="7">Rhodopsin domain-containing protein</fullName>
    </recommendedName>
</protein>
<evidence type="ECO:0000313" key="9">
    <source>
        <dbReference type="EMBL" id="THC87863.1"/>
    </source>
</evidence>
<dbReference type="Proteomes" id="UP000324241">
    <property type="component" value="Unassembled WGS sequence"/>
</dbReference>
<reference evidence="8 11" key="2">
    <citation type="submission" date="2019-08" db="EMBL/GenBank/DDBJ databases">
        <title>The genome sequence of a newly discovered highly antifungal drug resistant Aspergillus species, Aspergillus tanneri NIH 1004.</title>
        <authorList>
            <person name="Mounaud S."/>
            <person name="Singh I."/>
            <person name="Joardar V."/>
            <person name="Pakala S."/>
            <person name="Pakala S."/>
            <person name="Venepally P."/>
            <person name="Chung J.K."/>
            <person name="Losada L."/>
            <person name="Nierman W.C."/>
        </authorList>
    </citation>
    <scope>NUCLEOTIDE SEQUENCE [LARGE SCALE GENOMIC DNA]</scope>
    <source>
        <strain evidence="8 11">NIH1004</strain>
    </source>
</reference>
<dbReference type="PANTHER" id="PTHR33048:SF140">
    <property type="entry name" value="ATPASE, PUTATIVE (EUROFUNG)-RELATED"/>
    <property type="match status" value="1"/>
</dbReference>
<dbReference type="GO" id="GO:0016020">
    <property type="term" value="C:membrane"/>
    <property type="evidence" value="ECO:0007669"/>
    <property type="project" value="UniProtKB-SubCell"/>
</dbReference>
<evidence type="ECO:0000313" key="8">
    <source>
        <dbReference type="EMBL" id="KAA8646716.1"/>
    </source>
</evidence>
<evidence type="ECO:0000256" key="6">
    <source>
        <dbReference type="SAM" id="Phobius"/>
    </source>
</evidence>
<dbReference type="VEuPathDB" id="FungiDB:EYZ11_012694"/>
<name>A0A4S3IZK7_9EURO</name>
<evidence type="ECO:0000256" key="5">
    <source>
        <dbReference type="ARBA" id="ARBA00038359"/>
    </source>
</evidence>
<evidence type="ECO:0000256" key="1">
    <source>
        <dbReference type="ARBA" id="ARBA00004141"/>
    </source>
</evidence>
<sequence length="183" mass="20495">MAYGRSEAILAATAVFLSTSLVTVILRCFVRLRIVKAFGADDYIMVVAMICNLAFGICGMVGSTYGMGKHLAYFAGRSYLFSRAMLCFYLGQIFYVVTAVLARLSIVMTLLRLFVEPLHAWILYGITALSIIAGFLFFFFTIFLCQPVQYLWGRMTMEGKCLDINLLLGIVYMYSVVTVLNLN</sequence>
<comment type="subcellular location">
    <subcellularLocation>
        <location evidence="1">Membrane</location>
        <topology evidence="1">Multi-pass membrane protein</topology>
    </subcellularLocation>
</comment>
<dbReference type="PANTHER" id="PTHR33048">
    <property type="entry name" value="PTH11-LIKE INTEGRAL MEMBRANE PROTEIN (AFU_ORTHOLOGUE AFUA_5G11245)"/>
    <property type="match status" value="1"/>
</dbReference>
<evidence type="ECO:0000313" key="11">
    <source>
        <dbReference type="Proteomes" id="UP000324241"/>
    </source>
</evidence>
<dbReference type="InterPro" id="IPR049326">
    <property type="entry name" value="Rhodopsin_dom_fungi"/>
</dbReference>
<reference evidence="9 10" key="1">
    <citation type="submission" date="2019-03" db="EMBL/GenBank/DDBJ databases">
        <title>The genome sequence of a newly discovered highly antifungal drug resistant Aspergillus species, Aspergillus tanneri NIH 1004.</title>
        <authorList>
            <person name="Mounaud S."/>
            <person name="Singh I."/>
            <person name="Joardar V."/>
            <person name="Pakala S."/>
            <person name="Pakala S."/>
            <person name="Venepally P."/>
            <person name="Hoover J."/>
            <person name="Nierman W."/>
            <person name="Chung J."/>
            <person name="Losada L."/>
        </authorList>
    </citation>
    <scope>NUCLEOTIDE SEQUENCE [LARGE SCALE GENOMIC DNA]</scope>
    <source>
        <strain evidence="9 10">NIH1004</strain>
    </source>
</reference>
<keyword evidence="2 6" id="KW-0812">Transmembrane</keyword>
<comment type="similarity">
    <text evidence="5">Belongs to the SAT4 family.</text>
</comment>
<dbReference type="Pfam" id="PF20684">
    <property type="entry name" value="Fung_rhodopsin"/>
    <property type="match status" value="1"/>
</dbReference>
<keyword evidence="10" id="KW-1185">Reference proteome</keyword>